<feature type="compositionally biased region" description="Basic and acidic residues" evidence="1">
    <location>
        <begin position="66"/>
        <end position="82"/>
    </location>
</feature>
<evidence type="ECO:0000256" key="1">
    <source>
        <dbReference type="SAM" id="MobiDB-lite"/>
    </source>
</evidence>
<feature type="compositionally biased region" description="Polar residues" evidence="1">
    <location>
        <begin position="138"/>
        <end position="147"/>
    </location>
</feature>
<evidence type="ECO:0000313" key="3">
    <source>
        <dbReference type="Proteomes" id="UP001216150"/>
    </source>
</evidence>
<organism evidence="2 3">
    <name type="scientific">Penicillium hetheringtonii</name>
    <dbReference type="NCBI Taxonomy" id="911720"/>
    <lineage>
        <taxon>Eukaryota</taxon>
        <taxon>Fungi</taxon>
        <taxon>Dikarya</taxon>
        <taxon>Ascomycota</taxon>
        <taxon>Pezizomycotina</taxon>
        <taxon>Eurotiomycetes</taxon>
        <taxon>Eurotiomycetidae</taxon>
        <taxon>Eurotiales</taxon>
        <taxon>Aspergillaceae</taxon>
        <taxon>Penicillium</taxon>
    </lineage>
</organism>
<keyword evidence="3" id="KW-1185">Reference proteome</keyword>
<evidence type="ECO:0000313" key="2">
    <source>
        <dbReference type="EMBL" id="KAJ5590672.1"/>
    </source>
</evidence>
<gene>
    <name evidence="2" type="ORF">N7450_004644</name>
</gene>
<accession>A0AAD6GVB1</accession>
<dbReference type="AlphaFoldDB" id="A0AAD6GVB1"/>
<dbReference type="EMBL" id="JAQJAC010000003">
    <property type="protein sequence ID" value="KAJ5590672.1"/>
    <property type="molecule type" value="Genomic_DNA"/>
</dbReference>
<comment type="caution">
    <text evidence="2">The sequence shown here is derived from an EMBL/GenBank/DDBJ whole genome shotgun (WGS) entry which is preliminary data.</text>
</comment>
<protein>
    <submittedName>
        <fullName evidence="2">Uncharacterized protein</fullName>
    </submittedName>
</protein>
<dbReference type="Proteomes" id="UP001216150">
    <property type="component" value="Unassembled WGS sequence"/>
</dbReference>
<feature type="region of interest" description="Disordered" evidence="1">
    <location>
        <begin position="46"/>
        <end position="156"/>
    </location>
</feature>
<feature type="compositionally biased region" description="Polar residues" evidence="1">
    <location>
        <begin position="90"/>
        <end position="103"/>
    </location>
</feature>
<proteinExistence type="predicted"/>
<name>A0AAD6GVB1_9EURO</name>
<sequence length="275" mass="29656">MAFMTRRPPSLISWNDAEIQLYLQSILMPSLVVDLNNLNLNDLDENDSNSGDANGHDDGDSASMSSHDETLTTSDTSKRTSSEAKIVVSGQKSTSSFMTSVDTKPSFLASPKGMESAHPAPDPNKPSSTSSTTTTTTVQDLPSLQSNGRDRDLSSFNIPPRRVVFAIASGNSGQIPTSQPYKQKEKNRYGMQIHSIGKSQLSTTQKPRLSLGAIPDMTIDTVPLRDLALASTMSYEAVLAATMVSPSAVADPIREYGTIRSDFAFIESSKDRDGE</sequence>
<reference evidence="2 3" key="1">
    <citation type="journal article" date="2023" name="IMA Fungus">
        <title>Comparative genomic study of the Penicillium genus elucidates a diverse pangenome and 15 lateral gene transfer events.</title>
        <authorList>
            <person name="Petersen C."/>
            <person name="Sorensen T."/>
            <person name="Nielsen M.R."/>
            <person name="Sondergaard T.E."/>
            <person name="Sorensen J.L."/>
            <person name="Fitzpatrick D.A."/>
            <person name="Frisvad J.C."/>
            <person name="Nielsen K.L."/>
        </authorList>
    </citation>
    <scope>NUCLEOTIDE SEQUENCE [LARGE SCALE GENOMIC DNA]</scope>
    <source>
        <strain evidence="2 3">IBT 29057</strain>
    </source>
</reference>
<feature type="compositionally biased region" description="Low complexity" evidence="1">
    <location>
        <begin position="127"/>
        <end position="137"/>
    </location>
</feature>